<gene>
    <name evidence="1" type="ORF">SAMN05192548_107416</name>
</gene>
<protein>
    <submittedName>
        <fullName evidence="1">Uncharacterized protein</fullName>
    </submittedName>
</protein>
<dbReference type="Proteomes" id="UP000184395">
    <property type="component" value="Unassembled WGS sequence"/>
</dbReference>
<organism evidence="1 2">
    <name type="scientific">Paraburkholderia terricola</name>
    <dbReference type="NCBI Taxonomy" id="169427"/>
    <lineage>
        <taxon>Bacteria</taxon>
        <taxon>Pseudomonadati</taxon>
        <taxon>Pseudomonadota</taxon>
        <taxon>Betaproteobacteria</taxon>
        <taxon>Burkholderiales</taxon>
        <taxon>Burkholderiaceae</taxon>
        <taxon>Paraburkholderia</taxon>
    </lineage>
</organism>
<proteinExistence type="predicted"/>
<sequence length="131" mass="14775">MNNLDIIHYAARAANWESRRYHAVVHVRPRHDPSAQWSPFDPLRRDSDSAKLAAAARVNVTHHDGYVAASAGVGALLVFAHEDINVDRLPDLDCAERRRAQRRAIAECAALIGRDSGPLWWRKEPVLRRVP</sequence>
<reference evidence="1 2" key="1">
    <citation type="submission" date="2016-11" db="EMBL/GenBank/DDBJ databases">
        <authorList>
            <person name="Jaros S."/>
            <person name="Januszkiewicz K."/>
            <person name="Wedrychowicz H."/>
        </authorList>
    </citation>
    <scope>NUCLEOTIDE SEQUENCE [LARGE SCALE GENOMIC DNA]</scope>
    <source>
        <strain evidence="1 2">LMG 20594</strain>
    </source>
</reference>
<dbReference type="STRING" id="169427.SAMN05192548_107416"/>
<evidence type="ECO:0000313" key="1">
    <source>
        <dbReference type="EMBL" id="SHL19846.1"/>
    </source>
</evidence>
<dbReference type="GeneID" id="301982773"/>
<evidence type="ECO:0000313" key="2">
    <source>
        <dbReference type="Proteomes" id="UP000184395"/>
    </source>
</evidence>
<accession>A0A1M6YNK1</accession>
<dbReference type="AlphaFoldDB" id="A0A1M6YNK1"/>
<name>A0A1M6YNK1_9BURK</name>
<dbReference type="OrthoDB" id="9029349at2"/>
<dbReference type="RefSeq" id="WP_143032040.1">
    <property type="nucleotide sequence ID" value="NZ_CADFGY010000009.1"/>
</dbReference>
<dbReference type="EMBL" id="FRAB01000074">
    <property type="protein sequence ID" value="SHL19846.1"/>
    <property type="molecule type" value="Genomic_DNA"/>
</dbReference>